<dbReference type="SUPFAM" id="SSF53474">
    <property type="entry name" value="alpha/beta-Hydrolases"/>
    <property type="match status" value="1"/>
</dbReference>
<feature type="domain" description="Thioesterase" evidence="3">
    <location>
        <begin position="28"/>
        <end position="199"/>
    </location>
</feature>
<dbReference type="EMBL" id="AAQR03162534">
    <property type="status" value="NOT_ANNOTATED_CDS"/>
    <property type="molecule type" value="Genomic_DNA"/>
</dbReference>
<dbReference type="InterPro" id="IPR029058">
    <property type="entry name" value="AB_hydrolase_fold"/>
</dbReference>
<reference evidence="4" key="3">
    <citation type="submission" date="2025-09" db="UniProtKB">
        <authorList>
            <consortium name="Ensembl"/>
        </authorList>
    </citation>
    <scope>IDENTIFICATION</scope>
</reference>
<dbReference type="InterPro" id="IPR012223">
    <property type="entry name" value="TEII"/>
</dbReference>
<dbReference type="AlphaFoldDB" id="H0XZR4"/>
<accession>H0XZR4</accession>
<dbReference type="GO" id="GO:0008610">
    <property type="term" value="P:lipid biosynthetic process"/>
    <property type="evidence" value="ECO:0007669"/>
    <property type="project" value="UniProtKB-ARBA"/>
</dbReference>
<protein>
    <recommendedName>
        <fullName evidence="2">oleoyl-[acyl-carrier-protein] hydrolase</fullName>
        <ecNumber evidence="2">3.1.2.14</ecNumber>
    </recommendedName>
</protein>
<dbReference type="InterPro" id="IPR001031">
    <property type="entry name" value="Thioesterase"/>
</dbReference>
<dbReference type="Gene3D" id="3.40.50.1820">
    <property type="entry name" value="alpha/beta hydrolase"/>
    <property type="match status" value="1"/>
</dbReference>
<proteinExistence type="inferred from homology"/>
<evidence type="ECO:0000256" key="1">
    <source>
        <dbReference type="ARBA" id="ARBA00007169"/>
    </source>
</evidence>
<dbReference type="PANTHER" id="PTHR11487:SF0">
    <property type="entry name" value="S-ACYL FATTY ACID SYNTHASE THIOESTERASE, MEDIUM CHAIN"/>
    <property type="match status" value="1"/>
</dbReference>
<dbReference type="eggNOG" id="ENOG502RGSQ">
    <property type="taxonomic scope" value="Eukaryota"/>
</dbReference>
<dbReference type="Pfam" id="PF00975">
    <property type="entry name" value="Thioesterase"/>
    <property type="match status" value="1"/>
</dbReference>
<reference evidence="4" key="2">
    <citation type="submission" date="2025-08" db="UniProtKB">
        <authorList>
            <consortium name="Ensembl"/>
        </authorList>
    </citation>
    <scope>IDENTIFICATION</scope>
</reference>
<dbReference type="EC" id="3.1.2.14" evidence="2"/>
<reference evidence="5" key="1">
    <citation type="submission" date="2011-03" db="EMBL/GenBank/DDBJ databases">
        <title>Version 3 of the genome sequence of Otolemur garnettii (Bushbaby).</title>
        <authorList>
            <consortium name="The Broad Institute Genome Sequencing Platform"/>
            <person name="Di Palma F."/>
            <person name="Johnson J."/>
            <person name="Lander E.S."/>
            <person name="Lindblad-Toh K."/>
            <person name="Jaffe D.B."/>
            <person name="Gnerre S."/>
            <person name="MacCallum I."/>
            <person name="Przybylski D."/>
            <person name="Ribeiro F.J."/>
            <person name="Burton J.N."/>
            <person name="Walker B.J."/>
            <person name="Sharpe T."/>
            <person name="Hall G."/>
        </authorList>
    </citation>
    <scope>NUCLEOTIDE SEQUENCE [LARGE SCALE GENOMIC DNA]</scope>
</reference>
<dbReference type="InParanoid" id="H0XZR4"/>
<dbReference type="STRING" id="30611.ENSOGAP00000021607"/>
<dbReference type="GO" id="GO:0016297">
    <property type="term" value="F:fatty acyl-[ACP] hydrolase activity"/>
    <property type="evidence" value="ECO:0007669"/>
    <property type="project" value="UniProtKB-EC"/>
</dbReference>
<evidence type="ECO:0000256" key="2">
    <source>
        <dbReference type="ARBA" id="ARBA00012480"/>
    </source>
</evidence>
<sequence>IEAGEYEPSSGLLNNNNCNNQNLDAIFKLICFSWTRGDSNYFKWGQKIHNSLEVHPVRFAGKERIFFAKDIYQVVDKIVCAMFPVTQDKLFAFFGHSMVFYLAFMTTLHLKGKYKLEPVHFFVSSTTSPHSKAQSYIPKDSKLSEEQISHHLMDFGGIAKIEVAEDKQLLQQYIPILVTYAYMTSIYTLDKPSKAILSIDLLMCFIGSKGIEK</sequence>
<dbReference type="HOGENOM" id="CLU_070456_3_1_1"/>
<evidence type="ECO:0000313" key="4">
    <source>
        <dbReference type="Ensembl" id="ENSOGAP00000021607.1"/>
    </source>
</evidence>
<dbReference type="GO" id="GO:0006631">
    <property type="term" value="P:fatty acid metabolic process"/>
    <property type="evidence" value="ECO:0007669"/>
    <property type="project" value="UniProtKB-ARBA"/>
</dbReference>
<keyword evidence="5" id="KW-1185">Reference proteome</keyword>
<evidence type="ECO:0000259" key="3">
    <source>
        <dbReference type="Pfam" id="PF00975"/>
    </source>
</evidence>
<name>H0XZR4_OTOGA</name>
<organism evidence="4 5">
    <name type="scientific">Otolemur garnettii</name>
    <name type="common">Small-eared galago</name>
    <name type="synonym">Garnett's greater bushbaby</name>
    <dbReference type="NCBI Taxonomy" id="30611"/>
    <lineage>
        <taxon>Eukaryota</taxon>
        <taxon>Metazoa</taxon>
        <taxon>Chordata</taxon>
        <taxon>Craniata</taxon>
        <taxon>Vertebrata</taxon>
        <taxon>Euteleostomi</taxon>
        <taxon>Mammalia</taxon>
        <taxon>Eutheria</taxon>
        <taxon>Euarchontoglires</taxon>
        <taxon>Primates</taxon>
        <taxon>Strepsirrhini</taxon>
        <taxon>Lorisiformes</taxon>
        <taxon>Galagidae</taxon>
        <taxon>Otolemur</taxon>
    </lineage>
</organism>
<dbReference type="PANTHER" id="PTHR11487">
    <property type="entry name" value="THIOESTERASE"/>
    <property type="match status" value="1"/>
</dbReference>
<dbReference type="GeneTree" id="ENSGT00390000015518"/>
<comment type="similarity">
    <text evidence="1">Belongs to the thioesterase family.</text>
</comment>
<dbReference type="Ensembl" id="ENSOGAT00000034900.1">
    <property type="protein sequence ID" value="ENSOGAP00000021607.1"/>
    <property type="gene ID" value="ENSOGAG00000033994.1"/>
</dbReference>
<dbReference type="Proteomes" id="UP000005225">
    <property type="component" value="Unassembled WGS sequence"/>
</dbReference>
<evidence type="ECO:0000313" key="5">
    <source>
        <dbReference type="Proteomes" id="UP000005225"/>
    </source>
</evidence>